<keyword evidence="2" id="KW-1185">Reference proteome</keyword>
<accession>A0A0C2MCE1</accession>
<dbReference type="EMBL" id="JWZT01004114">
    <property type="protein sequence ID" value="KII64741.1"/>
    <property type="molecule type" value="Genomic_DNA"/>
</dbReference>
<reference evidence="1 2" key="1">
    <citation type="journal article" date="2014" name="Genome Biol. Evol.">
        <title>The genome of the myxosporean Thelohanellus kitauei shows adaptations to nutrient acquisition within its fish host.</title>
        <authorList>
            <person name="Yang Y."/>
            <person name="Xiong J."/>
            <person name="Zhou Z."/>
            <person name="Huo F."/>
            <person name="Miao W."/>
            <person name="Ran C."/>
            <person name="Liu Y."/>
            <person name="Zhang J."/>
            <person name="Feng J."/>
            <person name="Wang M."/>
            <person name="Wang M."/>
            <person name="Wang L."/>
            <person name="Yao B."/>
        </authorList>
    </citation>
    <scope>NUCLEOTIDE SEQUENCE [LARGE SCALE GENOMIC DNA]</scope>
    <source>
        <strain evidence="1">Wuqing</strain>
    </source>
</reference>
<name>A0A0C2MCE1_THEKT</name>
<comment type="caution">
    <text evidence="1">The sequence shown here is derived from an EMBL/GenBank/DDBJ whole genome shotgun (WGS) entry which is preliminary data.</text>
</comment>
<evidence type="ECO:0000313" key="2">
    <source>
        <dbReference type="Proteomes" id="UP000031668"/>
    </source>
</evidence>
<gene>
    <name evidence="1" type="ORF">RF11_06632</name>
</gene>
<dbReference type="Proteomes" id="UP000031668">
    <property type="component" value="Unassembled WGS sequence"/>
</dbReference>
<sequence>MITLNNSSSKLRYHFYTENFLLLEQFKLKNYEKTLFLEHRVVALFKCRSDHLKVTLKYLEKCVGWIRLSFDVKKTTRESEMSRGLHQRVYLVLIKNGTHCLEKTRETKVPKAMTEVGIKLAVTVACVSRKFRVSKNYHAFRIDRNFLQDI</sequence>
<organism evidence="1 2">
    <name type="scientific">Thelohanellus kitauei</name>
    <name type="common">Myxosporean</name>
    <dbReference type="NCBI Taxonomy" id="669202"/>
    <lineage>
        <taxon>Eukaryota</taxon>
        <taxon>Metazoa</taxon>
        <taxon>Cnidaria</taxon>
        <taxon>Myxozoa</taxon>
        <taxon>Myxosporea</taxon>
        <taxon>Bivalvulida</taxon>
        <taxon>Platysporina</taxon>
        <taxon>Myxobolidae</taxon>
        <taxon>Thelohanellus</taxon>
    </lineage>
</organism>
<dbReference type="AlphaFoldDB" id="A0A0C2MCE1"/>
<protein>
    <submittedName>
        <fullName evidence="1">Uncharacterized protein</fullName>
    </submittedName>
</protein>
<evidence type="ECO:0000313" key="1">
    <source>
        <dbReference type="EMBL" id="KII64741.1"/>
    </source>
</evidence>
<proteinExistence type="predicted"/>